<protein>
    <recommendedName>
        <fullName evidence="2">KfrA N-terminal DNA-binding domain-containing protein</fullName>
    </recommendedName>
</protein>
<keyword evidence="1" id="KW-0175">Coiled coil</keyword>
<gene>
    <name evidence="3" type="ORF">LDG_6412</name>
</gene>
<dbReference type="InParanoid" id="G9EME6"/>
<sequence>MELLGNKPSVRKIISELGGSFTVVAEYLKQWREEKELAKESDMAISPELQQAILAEYSLVANKMKQELENKINDLSLDLNETQEELNSSLSIIKKLETRVAELERTAQDNSLTYEKRISADASTIEFLKDEKQNLHKLLGEANKLRHEAELREAIANTKVEALGK</sequence>
<dbReference type="AlphaFoldDB" id="G9EME6"/>
<dbReference type="Proteomes" id="UP000002770">
    <property type="component" value="Unassembled WGS sequence"/>
</dbReference>
<dbReference type="HOGENOM" id="CLU_1608787_0_0_6"/>
<evidence type="ECO:0000313" key="3">
    <source>
        <dbReference type="EMBL" id="EHL31559.1"/>
    </source>
</evidence>
<keyword evidence="4" id="KW-1185">Reference proteome</keyword>
<organism evidence="3 4">
    <name type="scientific">Legionella drancourtii LLAP12</name>
    <dbReference type="NCBI Taxonomy" id="658187"/>
    <lineage>
        <taxon>Bacteria</taxon>
        <taxon>Pseudomonadati</taxon>
        <taxon>Pseudomonadota</taxon>
        <taxon>Gammaproteobacteria</taxon>
        <taxon>Legionellales</taxon>
        <taxon>Legionellaceae</taxon>
        <taxon>Legionella</taxon>
    </lineage>
</organism>
<name>G9EME6_9GAMM</name>
<reference evidence="3 4" key="1">
    <citation type="journal article" date="2011" name="BMC Genomics">
        <title>Insight into cross-talk between intra-amoebal pathogens.</title>
        <authorList>
            <person name="Gimenez G."/>
            <person name="Bertelli C."/>
            <person name="Moliner C."/>
            <person name="Robert C."/>
            <person name="Raoult D."/>
            <person name="Fournier P.E."/>
            <person name="Greub G."/>
        </authorList>
    </citation>
    <scope>NUCLEOTIDE SEQUENCE [LARGE SCALE GENOMIC DNA]</scope>
    <source>
        <strain evidence="3 4">LLAP12</strain>
    </source>
</reference>
<proteinExistence type="predicted"/>
<dbReference type="EMBL" id="JH413812">
    <property type="protein sequence ID" value="EHL31559.1"/>
    <property type="molecule type" value="Genomic_DNA"/>
</dbReference>
<evidence type="ECO:0000259" key="2">
    <source>
        <dbReference type="Pfam" id="PF11740"/>
    </source>
</evidence>
<evidence type="ECO:0000313" key="4">
    <source>
        <dbReference type="Proteomes" id="UP000002770"/>
    </source>
</evidence>
<evidence type="ECO:0000256" key="1">
    <source>
        <dbReference type="SAM" id="Coils"/>
    </source>
</evidence>
<dbReference type="Pfam" id="PF11740">
    <property type="entry name" value="KfrA_N"/>
    <property type="match status" value="1"/>
</dbReference>
<feature type="coiled-coil region" evidence="1">
    <location>
        <begin position="54"/>
        <end position="148"/>
    </location>
</feature>
<feature type="domain" description="KfrA N-terminal DNA-binding" evidence="2">
    <location>
        <begin position="5"/>
        <end position="104"/>
    </location>
</feature>
<accession>G9EME6</accession>
<dbReference type="InterPro" id="IPR021104">
    <property type="entry name" value="KfrA_DNA-bd_N"/>
</dbReference>